<protein>
    <submittedName>
        <fullName evidence="1">Pentatricopeptide repeat-containing protein</fullName>
    </submittedName>
</protein>
<name>A0A2U1M1B2_ARTAN</name>
<dbReference type="AlphaFoldDB" id="A0A2U1M1B2"/>
<dbReference type="GO" id="GO:0009451">
    <property type="term" value="P:RNA modification"/>
    <property type="evidence" value="ECO:0007669"/>
    <property type="project" value="InterPro"/>
</dbReference>
<comment type="caution">
    <text evidence="1">The sequence shown here is derived from an EMBL/GenBank/DDBJ whole genome shotgun (WGS) entry which is preliminary data.</text>
</comment>
<evidence type="ECO:0000313" key="2">
    <source>
        <dbReference type="Proteomes" id="UP000245207"/>
    </source>
</evidence>
<dbReference type="GO" id="GO:0003723">
    <property type="term" value="F:RNA binding"/>
    <property type="evidence" value="ECO:0007669"/>
    <property type="project" value="InterPro"/>
</dbReference>
<dbReference type="PANTHER" id="PTHR47926">
    <property type="entry name" value="PENTATRICOPEPTIDE REPEAT-CONTAINING PROTEIN"/>
    <property type="match status" value="1"/>
</dbReference>
<keyword evidence="2" id="KW-1185">Reference proteome</keyword>
<reference evidence="1 2" key="1">
    <citation type="journal article" date="2018" name="Mol. Plant">
        <title>The genome of Artemisia annua provides insight into the evolution of Asteraceae family and artemisinin biosynthesis.</title>
        <authorList>
            <person name="Shen Q."/>
            <person name="Zhang L."/>
            <person name="Liao Z."/>
            <person name="Wang S."/>
            <person name="Yan T."/>
            <person name="Shi P."/>
            <person name="Liu M."/>
            <person name="Fu X."/>
            <person name="Pan Q."/>
            <person name="Wang Y."/>
            <person name="Lv Z."/>
            <person name="Lu X."/>
            <person name="Zhang F."/>
            <person name="Jiang W."/>
            <person name="Ma Y."/>
            <person name="Chen M."/>
            <person name="Hao X."/>
            <person name="Li L."/>
            <person name="Tang Y."/>
            <person name="Lv G."/>
            <person name="Zhou Y."/>
            <person name="Sun X."/>
            <person name="Brodelius P.E."/>
            <person name="Rose J.K.C."/>
            <person name="Tang K."/>
        </authorList>
    </citation>
    <scope>NUCLEOTIDE SEQUENCE [LARGE SCALE GENOMIC DNA]</scope>
    <source>
        <strain evidence="2">cv. Huhao1</strain>
        <tissue evidence="1">Leaf</tissue>
    </source>
</reference>
<accession>A0A2U1M1B2</accession>
<sequence length="83" mass="9366">MVEMTLARVAAKALIRLDPESSTPYVLLHNMCADIGQWDYATKVKKLMEKHNLKKAAGLAWWTRVPYNAYGSYAARILGFYSG</sequence>
<dbReference type="STRING" id="35608.A0A2U1M1B2"/>
<dbReference type="Pfam" id="PF20431">
    <property type="entry name" value="E_motif"/>
    <property type="match status" value="1"/>
</dbReference>
<gene>
    <name evidence="1" type="ORF">CTI12_AA431230</name>
</gene>
<dbReference type="InterPro" id="IPR046960">
    <property type="entry name" value="PPR_At4g14850-like_plant"/>
</dbReference>
<dbReference type="Proteomes" id="UP000245207">
    <property type="component" value="Unassembled WGS sequence"/>
</dbReference>
<dbReference type="EMBL" id="PKPP01006885">
    <property type="protein sequence ID" value="PWA55048.1"/>
    <property type="molecule type" value="Genomic_DNA"/>
</dbReference>
<dbReference type="InterPro" id="IPR046848">
    <property type="entry name" value="E_motif"/>
</dbReference>
<dbReference type="OrthoDB" id="1716181at2759"/>
<evidence type="ECO:0000313" key="1">
    <source>
        <dbReference type="EMBL" id="PWA55048.1"/>
    </source>
</evidence>
<proteinExistence type="predicted"/>
<dbReference type="PANTHER" id="PTHR47926:SF468">
    <property type="entry name" value="PENTATRICOPEPTIDE REPEAT-CONTAINING PROTEIN"/>
    <property type="match status" value="1"/>
</dbReference>
<organism evidence="1 2">
    <name type="scientific">Artemisia annua</name>
    <name type="common">Sweet wormwood</name>
    <dbReference type="NCBI Taxonomy" id="35608"/>
    <lineage>
        <taxon>Eukaryota</taxon>
        <taxon>Viridiplantae</taxon>
        <taxon>Streptophyta</taxon>
        <taxon>Embryophyta</taxon>
        <taxon>Tracheophyta</taxon>
        <taxon>Spermatophyta</taxon>
        <taxon>Magnoliopsida</taxon>
        <taxon>eudicotyledons</taxon>
        <taxon>Gunneridae</taxon>
        <taxon>Pentapetalae</taxon>
        <taxon>asterids</taxon>
        <taxon>campanulids</taxon>
        <taxon>Asterales</taxon>
        <taxon>Asteraceae</taxon>
        <taxon>Asteroideae</taxon>
        <taxon>Anthemideae</taxon>
        <taxon>Artemisiinae</taxon>
        <taxon>Artemisia</taxon>
    </lineage>
</organism>